<sequence>MECSRKLGINAYFFCCIQVFCKSSFDTLFGRTIGKHIVLNGFLCKECFIKTLRVLFGSKDSAVIFALYCIVRDMLHNHCCLLLIDKPDNLCDKFLRVVLEHIEFIRSDTLQDG</sequence>
<name>A0A645FUW7_9ZZZZ</name>
<organism evidence="1">
    <name type="scientific">bioreactor metagenome</name>
    <dbReference type="NCBI Taxonomy" id="1076179"/>
    <lineage>
        <taxon>unclassified sequences</taxon>
        <taxon>metagenomes</taxon>
        <taxon>ecological metagenomes</taxon>
    </lineage>
</organism>
<accession>A0A645FUW7</accession>
<reference evidence="1" key="1">
    <citation type="submission" date="2019-08" db="EMBL/GenBank/DDBJ databases">
        <authorList>
            <person name="Kucharzyk K."/>
            <person name="Murdoch R.W."/>
            <person name="Higgins S."/>
            <person name="Loffler F."/>
        </authorList>
    </citation>
    <scope>NUCLEOTIDE SEQUENCE</scope>
</reference>
<dbReference type="EMBL" id="VSSQ01064753">
    <property type="protein sequence ID" value="MPN17586.1"/>
    <property type="molecule type" value="Genomic_DNA"/>
</dbReference>
<comment type="caution">
    <text evidence="1">The sequence shown here is derived from an EMBL/GenBank/DDBJ whole genome shotgun (WGS) entry which is preliminary data.</text>
</comment>
<evidence type="ECO:0000313" key="1">
    <source>
        <dbReference type="EMBL" id="MPN17586.1"/>
    </source>
</evidence>
<dbReference type="AlphaFoldDB" id="A0A645FUW7"/>
<proteinExistence type="predicted"/>
<protein>
    <submittedName>
        <fullName evidence="1">Uncharacterized protein</fullName>
    </submittedName>
</protein>
<gene>
    <name evidence="1" type="ORF">SDC9_164941</name>
</gene>